<reference evidence="3" key="1">
    <citation type="submission" date="2022-11" db="EMBL/GenBank/DDBJ databases">
        <authorList>
            <person name="Petersen C."/>
        </authorList>
    </citation>
    <scope>NUCLEOTIDE SEQUENCE</scope>
    <source>
        <strain evidence="3">IBT 19713</strain>
    </source>
</reference>
<comment type="caution">
    <text evidence="3">The sequence shown here is derived from an EMBL/GenBank/DDBJ whole genome shotgun (WGS) entry which is preliminary data.</text>
</comment>
<evidence type="ECO:0000313" key="3">
    <source>
        <dbReference type="EMBL" id="KAJ5216997.1"/>
    </source>
</evidence>
<name>A0A9W9NBV2_9EURO</name>
<dbReference type="Proteomes" id="UP001150941">
    <property type="component" value="Unassembled WGS sequence"/>
</dbReference>
<dbReference type="EMBL" id="JAPQKS010000008">
    <property type="protein sequence ID" value="KAJ5216997.1"/>
    <property type="molecule type" value="Genomic_DNA"/>
</dbReference>
<feature type="chain" id="PRO_5040835055" evidence="2">
    <location>
        <begin position="27"/>
        <end position="171"/>
    </location>
</feature>
<evidence type="ECO:0000256" key="1">
    <source>
        <dbReference type="SAM" id="MobiDB-lite"/>
    </source>
</evidence>
<feature type="region of interest" description="Disordered" evidence="1">
    <location>
        <begin position="127"/>
        <end position="147"/>
    </location>
</feature>
<keyword evidence="4" id="KW-1185">Reference proteome</keyword>
<dbReference type="AlphaFoldDB" id="A0A9W9NBV2"/>
<protein>
    <submittedName>
        <fullName evidence="3">Uncharacterized protein</fullName>
    </submittedName>
</protein>
<dbReference type="RefSeq" id="XP_058325868.1">
    <property type="nucleotide sequence ID" value="XM_058479300.1"/>
</dbReference>
<accession>A0A9W9NBV2</accession>
<feature type="signal peptide" evidence="2">
    <location>
        <begin position="1"/>
        <end position="26"/>
    </location>
</feature>
<reference evidence="3" key="2">
    <citation type="journal article" date="2023" name="IMA Fungus">
        <title>Comparative genomic study of the Penicillium genus elucidates a diverse pangenome and 15 lateral gene transfer events.</title>
        <authorList>
            <person name="Petersen C."/>
            <person name="Sorensen T."/>
            <person name="Nielsen M.R."/>
            <person name="Sondergaard T.E."/>
            <person name="Sorensen J.L."/>
            <person name="Fitzpatrick D.A."/>
            <person name="Frisvad J.C."/>
            <person name="Nielsen K.L."/>
        </authorList>
    </citation>
    <scope>NUCLEOTIDE SEQUENCE</scope>
    <source>
        <strain evidence="3">IBT 19713</strain>
    </source>
</reference>
<evidence type="ECO:0000313" key="4">
    <source>
        <dbReference type="Proteomes" id="UP001150941"/>
    </source>
</evidence>
<evidence type="ECO:0000256" key="2">
    <source>
        <dbReference type="SAM" id="SignalP"/>
    </source>
</evidence>
<proteinExistence type="predicted"/>
<sequence>MVEKALVLWRECLLVGLVGQVPKVQTKAMCPPTTPLDIPDDICRWIHFRVRATKDPSSNVHVAYTPPSQSHGLMHCDIMGAAGEARLQRQVRWMESTAPSRLTSSGAAAGVGKGSQARTIDGHIRTSAYQQSEGQSPRSQIRISRNPNDVTDTYYSVLFTEMTSEADNCRQ</sequence>
<gene>
    <name evidence="3" type="ORF">N7468_010005</name>
</gene>
<organism evidence="3 4">
    <name type="scientific">Penicillium chermesinum</name>
    <dbReference type="NCBI Taxonomy" id="63820"/>
    <lineage>
        <taxon>Eukaryota</taxon>
        <taxon>Fungi</taxon>
        <taxon>Dikarya</taxon>
        <taxon>Ascomycota</taxon>
        <taxon>Pezizomycotina</taxon>
        <taxon>Eurotiomycetes</taxon>
        <taxon>Eurotiomycetidae</taxon>
        <taxon>Eurotiales</taxon>
        <taxon>Aspergillaceae</taxon>
        <taxon>Penicillium</taxon>
    </lineage>
</organism>
<dbReference type="GeneID" id="83206604"/>
<keyword evidence="2" id="KW-0732">Signal</keyword>